<sequence length="139" mass="15492">MRDELDTHQLWPYACLCCRHVWEVQYTVRRLSGTRGREGEIWLSNGVAVQPPWSDSVCPRCGCQQTTSFPPGYLSRHPELVPAPEPVPEVRIPVIPAQAGRVPAPRAPRARLMLALGLPLVVAVGYELYRVMAAVAFPH</sequence>
<protein>
    <submittedName>
        <fullName evidence="2">Uncharacterized protein</fullName>
    </submittedName>
</protein>
<gene>
    <name evidence="2" type="ORF">GCM10012278_79590</name>
</gene>
<accession>A0A918ADJ6</accession>
<proteinExistence type="predicted"/>
<reference evidence="2" key="1">
    <citation type="journal article" date="2014" name="Int. J. Syst. Evol. Microbiol.">
        <title>Complete genome sequence of Corynebacterium casei LMG S-19264T (=DSM 44701T), isolated from a smear-ripened cheese.</title>
        <authorList>
            <consortium name="US DOE Joint Genome Institute (JGI-PGF)"/>
            <person name="Walter F."/>
            <person name="Albersmeier A."/>
            <person name="Kalinowski J."/>
            <person name="Ruckert C."/>
        </authorList>
    </citation>
    <scope>NUCLEOTIDE SEQUENCE</scope>
    <source>
        <strain evidence="2">CGMCC 4.7430</strain>
    </source>
</reference>
<feature type="transmembrane region" description="Helical" evidence="1">
    <location>
        <begin position="110"/>
        <end position="129"/>
    </location>
</feature>
<comment type="caution">
    <text evidence="2">The sequence shown here is derived from an EMBL/GenBank/DDBJ whole genome shotgun (WGS) entry which is preliminary data.</text>
</comment>
<name>A0A918ADJ6_9ACTN</name>
<keyword evidence="1" id="KW-1133">Transmembrane helix</keyword>
<organism evidence="2 3">
    <name type="scientific">Nonomuraea glycinis</name>
    <dbReference type="NCBI Taxonomy" id="2047744"/>
    <lineage>
        <taxon>Bacteria</taxon>
        <taxon>Bacillati</taxon>
        <taxon>Actinomycetota</taxon>
        <taxon>Actinomycetes</taxon>
        <taxon>Streptosporangiales</taxon>
        <taxon>Streptosporangiaceae</taxon>
        <taxon>Nonomuraea</taxon>
    </lineage>
</organism>
<dbReference type="Proteomes" id="UP000660745">
    <property type="component" value="Unassembled WGS sequence"/>
</dbReference>
<dbReference type="RefSeq" id="WP_189143928.1">
    <property type="nucleotide sequence ID" value="NZ_BMNK01000020.1"/>
</dbReference>
<evidence type="ECO:0000313" key="3">
    <source>
        <dbReference type="Proteomes" id="UP000660745"/>
    </source>
</evidence>
<dbReference type="AlphaFoldDB" id="A0A918ADJ6"/>
<keyword evidence="1" id="KW-0812">Transmembrane</keyword>
<keyword evidence="3" id="KW-1185">Reference proteome</keyword>
<reference evidence="2" key="2">
    <citation type="submission" date="2020-09" db="EMBL/GenBank/DDBJ databases">
        <authorList>
            <person name="Sun Q."/>
            <person name="Zhou Y."/>
        </authorList>
    </citation>
    <scope>NUCLEOTIDE SEQUENCE</scope>
    <source>
        <strain evidence="2">CGMCC 4.7430</strain>
    </source>
</reference>
<dbReference type="EMBL" id="BMNK01000020">
    <property type="protein sequence ID" value="GGP16300.1"/>
    <property type="molecule type" value="Genomic_DNA"/>
</dbReference>
<evidence type="ECO:0000256" key="1">
    <source>
        <dbReference type="SAM" id="Phobius"/>
    </source>
</evidence>
<keyword evidence="1" id="KW-0472">Membrane</keyword>
<evidence type="ECO:0000313" key="2">
    <source>
        <dbReference type="EMBL" id="GGP16300.1"/>
    </source>
</evidence>